<dbReference type="EMBL" id="JBDXSU010000008">
    <property type="protein sequence ID" value="MFB5191025.1"/>
    <property type="molecule type" value="Genomic_DNA"/>
</dbReference>
<dbReference type="InterPro" id="IPR026015">
    <property type="entry name" value="ATP_synth_OSCP/delta_N_sf"/>
</dbReference>
<keyword evidence="4 7" id="KW-0406">Ion transport</keyword>
<accession>A0ABV5AGQ9</accession>
<evidence type="ECO:0000256" key="1">
    <source>
        <dbReference type="ARBA" id="ARBA00004370"/>
    </source>
</evidence>
<dbReference type="HAMAP" id="MF_01416">
    <property type="entry name" value="ATP_synth_delta_bact"/>
    <property type="match status" value="1"/>
</dbReference>
<dbReference type="PANTHER" id="PTHR11910">
    <property type="entry name" value="ATP SYNTHASE DELTA CHAIN"/>
    <property type="match status" value="1"/>
</dbReference>
<dbReference type="Pfam" id="PF00213">
    <property type="entry name" value="OSCP"/>
    <property type="match status" value="1"/>
</dbReference>
<sequence>MLSGAVINRYARGLLAYAQAHGATDEIDAQLGQLGSALGASSDLKALLAHPVLTQDMKLSTIDKLFAGELRKDLRNFIALLLERHRGSYVSAIAQRYHELVDELKGRLEVDIEAAQPLSEAQTEAIVARLAQSYGKQIHPVVRVNPSLIAGYRIQVGNRVLDATTENALRQFRNRLATGTGRKEGTR</sequence>
<dbReference type="PRINTS" id="PR00125">
    <property type="entry name" value="ATPASEDELTA"/>
</dbReference>
<organism evidence="8 9">
    <name type="scientific">Alicyclobacillus fastidiosus</name>
    <dbReference type="NCBI Taxonomy" id="392011"/>
    <lineage>
        <taxon>Bacteria</taxon>
        <taxon>Bacillati</taxon>
        <taxon>Bacillota</taxon>
        <taxon>Bacilli</taxon>
        <taxon>Bacillales</taxon>
        <taxon>Alicyclobacillaceae</taxon>
        <taxon>Alicyclobacillus</taxon>
    </lineage>
</organism>
<evidence type="ECO:0000256" key="7">
    <source>
        <dbReference type="HAMAP-Rule" id="MF_01416"/>
    </source>
</evidence>
<proteinExistence type="inferred from homology"/>
<dbReference type="RefSeq" id="WP_275474558.1">
    <property type="nucleotide sequence ID" value="NZ_CP162940.1"/>
</dbReference>
<name>A0ABV5AGQ9_9BACL</name>
<keyword evidence="6 7" id="KW-0066">ATP synthesis</keyword>
<protein>
    <recommendedName>
        <fullName evidence="7">ATP synthase subunit delta</fullName>
    </recommendedName>
    <alternativeName>
        <fullName evidence="7">ATP synthase F(1) sector subunit delta</fullName>
    </alternativeName>
    <alternativeName>
        <fullName evidence="7">F-type ATPase subunit delta</fullName>
        <shortName evidence="7">F-ATPase subunit delta</shortName>
    </alternativeName>
</protein>
<reference evidence="8 9" key="1">
    <citation type="journal article" date="2024" name="Int. J. Mol. Sci.">
        <title>Exploration of Alicyclobacillus spp. Genome in Search of Antibiotic Resistance.</title>
        <authorList>
            <person name="Bucka-Kolendo J."/>
            <person name="Kiousi D.E."/>
            <person name="Dekowska A."/>
            <person name="Mikolajczuk-Szczyrba A."/>
            <person name="Karadedos D.M."/>
            <person name="Michael P."/>
            <person name="Galanis A."/>
            <person name="Sokolowska B."/>
        </authorList>
    </citation>
    <scope>NUCLEOTIDE SEQUENCE [LARGE SCALE GENOMIC DNA]</scope>
    <source>
        <strain evidence="8 9">KKP 3000</strain>
    </source>
</reference>
<dbReference type="NCBIfam" id="TIGR01145">
    <property type="entry name" value="ATP_synt_delta"/>
    <property type="match status" value="1"/>
</dbReference>
<evidence type="ECO:0000313" key="8">
    <source>
        <dbReference type="EMBL" id="MFB5191025.1"/>
    </source>
</evidence>
<comment type="function">
    <text evidence="7">F(1)F(0) ATP synthase produces ATP from ADP in the presence of a proton or sodium gradient. F-type ATPases consist of two structural domains, F(1) containing the extramembraneous catalytic core and F(0) containing the membrane proton channel, linked together by a central stalk and a peripheral stalk. During catalysis, ATP synthesis in the catalytic domain of F(1) is coupled via a rotary mechanism of the central stalk subunits to proton translocation.</text>
</comment>
<evidence type="ECO:0000256" key="5">
    <source>
        <dbReference type="ARBA" id="ARBA00023136"/>
    </source>
</evidence>
<evidence type="ECO:0000313" key="9">
    <source>
        <dbReference type="Proteomes" id="UP001579974"/>
    </source>
</evidence>
<keyword evidence="5 7" id="KW-0472">Membrane</keyword>
<dbReference type="SUPFAM" id="SSF47928">
    <property type="entry name" value="N-terminal domain of the delta subunit of the F1F0-ATP synthase"/>
    <property type="match status" value="1"/>
</dbReference>
<evidence type="ECO:0000256" key="3">
    <source>
        <dbReference type="ARBA" id="ARBA00022781"/>
    </source>
</evidence>
<comment type="similarity">
    <text evidence="7">Belongs to the ATPase delta chain family.</text>
</comment>
<comment type="function">
    <text evidence="7">This protein is part of the stalk that links CF(0) to CF(1). It either transmits conformational changes from CF(0) to CF(1) or is implicated in proton conduction.</text>
</comment>
<dbReference type="Gene3D" id="1.10.520.20">
    <property type="entry name" value="N-terminal domain of the delta subunit of the F1F0-ATP synthase"/>
    <property type="match status" value="1"/>
</dbReference>
<dbReference type="InterPro" id="IPR000711">
    <property type="entry name" value="ATPase_OSCP/dsu"/>
</dbReference>
<evidence type="ECO:0000256" key="6">
    <source>
        <dbReference type="ARBA" id="ARBA00023310"/>
    </source>
</evidence>
<evidence type="ECO:0000256" key="4">
    <source>
        <dbReference type="ARBA" id="ARBA00023065"/>
    </source>
</evidence>
<keyword evidence="3 7" id="KW-0375">Hydrogen ion transport</keyword>
<comment type="caution">
    <text evidence="8">The sequence shown here is derived from an EMBL/GenBank/DDBJ whole genome shotgun (WGS) entry which is preliminary data.</text>
</comment>
<keyword evidence="7" id="KW-1003">Cell membrane</keyword>
<dbReference type="Proteomes" id="UP001579974">
    <property type="component" value="Unassembled WGS sequence"/>
</dbReference>
<evidence type="ECO:0000256" key="2">
    <source>
        <dbReference type="ARBA" id="ARBA00022448"/>
    </source>
</evidence>
<keyword evidence="7" id="KW-0139">CF(1)</keyword>
<keyword evidence="2 7" id="KW-0813">Transport</keyword>
<keyword evidence="9" id="KW-1185">Reference proteome</keyword>
<comment type="subcellular location">
    <subcellularLocation>
        <location evidence="7">Cell membrane</location>
        <topology evidence="7">Peripheral membrane protein</topology>
    </subcellularLocation>
    <subcellularLocation>
        <location evidence="1">Membrane</location>
    </subcellularLocation>
</comment>
<gene>
    <name evidence="7 8" type="primary">atpH</name>
    <name evidence="8" type="ORF">KKP3000_004521</name>
</gene>